<organism evidence="1 2">
    <name type="scientific">Pluteus cervinus</name>
    <dbReference type="NCBI Taxonomy" id="181527"/>
    <lineage>
        <taxon>Eukaryota</taxon>
        <taxon>Fungi</taxon>
        <taxon>Dikarya</taxon>
        <taxon>Basidiomycota</taxon>
        <taxon>Agaricomycotina</taxon>
        <taxon>Agaricomycetes</taxon>
        <taxon>Agaricomycetidae</taxon>
        <taxon>Agaricales</taxon>
        <taxon>Pluteineae</taxon>
        <taxon>Pluteaceae</taxon>
        <taxon>Pluteus</taxon>
    </lineage>
</organism>
<protein>
    <submittedName>
        <fullName evidence="1">Uncharacterized protein</fullName>
    </submittedName>
</protein>
<accession>A0ACD3A765</accession>
<evidence type="ECO:0000313" key="1">
    <source>
        <dbReference type="EMBL" id="TFK61491.1"/>
    </source>
</evidence>
<proteinExistence type="predicted"/>
<keyword evidence="2" id="KW-1185">Reference proteome</keyword>
<dbReference type="EMBL" id="ML208655">
    <property type="protein sequence ID" value="TFK61491.1"/>
    <property type="molecule type" value="Genomic_DNA"/>
</dbReference>
<reference evidence="1 2" key="1">
    <citation type="journal article" date="2019" name="Nat. Ecol. Evol.">
        <title>Megaphylogeny resolves global patterns of mushroom evolution.</title>
        <authorList>
            <person name="Varga T."/>
            <person name="Krizsan K."/>
            <person name="Foldi C."/>
            <person name="Dima B."/>
            <person name="Sanchez-Garcia M."/>
            <person name="Sanchez-Ramirez S."/>
            <person name="Szollosi G.J."/>
            <person name="Szarkandi J.G."/>
            <person name="Papp V."/>
            <person name="Albert L."/>
            <person name="Andreopoulos W."/>
            <person name="Angelini C."/>
            <person name="Antonin V."/>
            <person name="Barry K.W."/>
            <person name="Bougher N.L."/>
            <person name="Buchanan P."/>
            <person name="Buyck B."/>
            <person name="Bense V."/>
            <person name="Catcheside P."/>
            <person name="Chovatia M."/>
            <person name="Cooper J."/>
            <person name="Damon W."/>
            <person name="Desjardin D."/>
            <person name="Finy P."/>
            <person name="Geml J."/>
            <person name="Haridas S."/>
            <person name="Hughes K."/>
            <person name="Justo A."/>
            <person name="Karasinski D."/>
            <person name="Kautmanova I."/>
            <person name="Kiss B."/>
            <person name="Kocsube S."/>
            <person name="Kotiranta H."/>
            <person name="LaButti K.M."/>
            <person name="Lechner B.E."/>
            <person name="Liimatainen K."/>
            <person name="Lipzen A."/>
            <person name="Lukacs Z."/>
            <person name="Mihaltcheva S."/>
            <person name="Morgado L.N."/>
            <person name="Niskanen T."/>
            <person name="Noordeloos M.E."/>
            <person name="Ohm R.A."/>
            <person name="Ortiz-Santana B."/>
            <person name="Ovrebo C."/>
            <person name="Racz N."/>
            <person name="Riley R."/>
            <person name="Savchenko A."/>
            <person name="Shiryaev A."/>
            <person name="Soop K."/>
            <person name="Spirin V."/>
            <person name="Szebenyi C."/>
            <person name="Tomsovsky M."/>
            <person name="Tulloss R.E."/>
            <person name="Uehling J."/>
            <person name="Grigoriev I.V."/>
            <person name="Vagvolgyi C."/>
            <person name="Papp T."/>
            <person name="Martin F.M."/>
            <person name="Miettinen O."/>
            <person name="Hibbett D.S."/>
            <person name="Nagy L.G."/>
        </authorList>
    </citation>
    <scope>NUCLEOTIDE SEQUENCE [LARGE SCALE GENOMIC DNA]</scope>
    <source>
        <strain evidence="1 2">NL-1719</strain>
    </source>
</reference>
<dbReference type="Proteomes" id="UP000308600">
    <property type="component" value="Unassembled WGS sequence"/>
</dbReference>
<name>A0ACD3A765_9AGAR</name>
<sequence length="96" mass="10443">MICCSKPCCRLPSWHITLIIASYCLLTPLAAQLCNAPRSFFSKSFFLILLSGCAYICAVCGDGFVSTNQSSSARNCSRKAPLEVGSLVRTHRTFTS</sequence>
<evidence type="ECO:0000313" key="2">
    <source>
        <dbReference type="Proteomes" id="UP000308600"/>
    </source>
</evidence>
<gene>
    <name evidence="1" type="ORF">BDN72DRAFT_439725</name>
</gene>